<evidence type="ECO:0000313" key="10">
    <source>
        <dbReference type="Proteomes" id="UP000035760"/>
    </source>
</evidence>
<dbReference type="InterPro" id="IPR007691">
    <property type="entry name" value="LpxD"/>
</dbReference>
<organism evidence="9 10">
    <name type="scientific">Candidatus Competibacter denitrificans Run_A_D11</name>
    <dbReference type="NCBI Taxonomy" id="1400863"/>
    <lineage>
        <taxon>Bacteria</taxon>
        <taxon>Pseudomonadati</taxon>
        <taxon>Pseudomonadota</taxon>
        <taxon>Gammaproteobacteria</taxon>
        <taxon>Candidatus Competibacteraceae</taxon>
        <taxon>Candidatus Competibacter</taxon>
    </lineage>
</organism>
<dbReference type="OrthoDB" id="9784739at2"/>
<protein>
    <recommendedName>
        <fullName evidence="7">UDP-3-O-acylglucosamine N-acyltransferase</fullName>
        <ecNumber evidence="7">2.3.1.191</ecNumber>
    </recommendedName>
</protein>
<evidence type="ECO:0000256" key="7">
    <source>
        <dbReference type="HAMAP-Rule" id="MF_00523"/>
    </source>
</evidence>
<dbReference type="PANTHER" id="PTHR43378">
    <property type="entry name" value="UDP-3-O-ACYLGLUCOSAMINE N-ACYLTRANSFERASE"/>
    <property type="match status" value="1"/>
</dbReference>
<dbReference type="GO" id="GO:0016410">
    <property type="term" value="F:N-acyltransferase activity"/>
    <property type="evidence" value="ECO:0007669"/>
    <property type="project" value="InterPro"/>
</dbReference>
<evidence type="ECO:0000259" key="8">
    <source>
        <dbReference type="Pfam" id="PF04613"/>
    </source>
</evidence>
<keyword evidence="1 7" id="KW-0444">Lipid biosynthesis</keyword>
<dbReference type="Gene3D" id="3.40.1390.10">
    <property type="entry name" value="MurE/MurF, N-terminal domain"/>
    <property type="match status" value="1"/>
</dbReference>
<dbReference type="GO" id="GO:0016020">
    <property type="term" value="C:membrane"/>
    <property type="evidence" value="ECO:0007669"/>
    <property type="project" value="GOC"/>
</dbReference>
<dbReference type="PANTHER" id="PTHR43378:SF2">
    <property type="entry name" value="UDP-3-O-ACYLGLUCOSAMINE N-ACYLTRANSFERASE 1, MITOCHONDRIAL-RELATED"/>
    <property type="match status" value="1"/>
</dbReference>
<dbReference type="InterPro" id="IPR011004">
    <property type="entry name" value="Trimer_LpxA-like_sf"/>
</dbReference>
<comment type="catalytic activity">
    <reaction evidence="7">
        <text>a UDP-3-O-[(3R)-3-hydroxyacyl]-alpha-D-glucosamine + a (3R)-hydroxyacyl-[ACP] = a UDP-2-N,3-O-bis[(3R)-3-hydroxyacyl]-alpha-D-glucosamine + holo-[ACP] + H(+)</text>
        <dbReference type="Rhea" id="RHEA:53836"/>
        <dbReference type="Rhea" id="RHEA-COMP:9685"/>
        <dbReference type="Rhea" id="RHEA-COMP:9945"/>
        <dbReference type="ChEBI" id="CHEBI:15378"/>
        <dbReference type="ChEBI" id="CHEBI:64479"/>
        <dbReference type="ChEBI" id="CHEBI:78827"/>
        <dbReference type="ChEBI" id="CHEBI:137740"/>
        <dbReference type="ChEBI" id="CHEBI:137748"/>
        <dbReference type="EC" id="2.3.1.191"/>
    </reaction>
</comment>
<dbReference type="AlphaFoldDB" id="W6MAD4"/>
<keyword evidence="3 7" id="KW-0808">Transferase</keyword>
<keyword evidence="4 7" id="KW-0677">Repeat</keyword>
<comment type="similarity">
    <text evidence="7">Belongs to the transferase hexapeptide repeat family. LpxD subfamily.</text>
</comment>
<dbReference type="Pfam" id="PF04613">
    <property type="entry name" value="LpxD"/>
    <property type="match status" value="1"/>
</dbReference>
<evidence type="ECO:0000313" key="9">
    <source>
        <dbReference type="EMBL" id="CDI03689.1"/>
    </source>
</evidence>
<dbReference type="NCBIfam" id="TIGR01853">
    <property type="entry name" value="lipid_A_lpxD"/>
    <property type="match status" value="1"/>
</dbReference>
<keyword evidence="2 7" id="KW-0441">Lipid A biosynthesis</keyword>
<dbReference type="GO" id="GO:0103118">
    <property type="term" value="F:UDP-3-O-[(3R)-3-hydroxyacyl]-glucosamine N-acyltransferase activity"/>
    <property type="evidence" value="ECO:0007669"/>
    <property type="project" value="UniProtKB-EC"/>
</dbReference>
<dbReference type="PROSITE" id="PS00101">
    <property type="entry name" value="HEXAPEP_TRANSFERASES"/>
    <property type="match status" value="2"/>
</dbReference>
<dbReference type="GO" id="GO:0009245">
    <property type="term" value="P:lipid A biosynthetic process"/>
    <property type="evidence" value="ECO:0007669"/>
    <property type="project" value="UniProtKB-UniRule"/>
</dbReference>
<dbReference type="EC" id="2.3.1.191" evidence="7"/>
<reference evidence="9" key="2">
    <citation type="submission" date="2014-03" db="EMBL/GenBank/DDBJ databases">
        <title>Candidatus Competibacter-lineage genomes retrieved from metagenomes reveal functional metabolic diversity.</title>
        <authorList>
            <person name="McIlroy S.J."/>
            <person name="Albertsen M."/>
            <person name="Andresen E.K."/>
            <person name="Saunders A.M."/>
            <person name="Kristiansen R."/>
            <person name="Stokholm-Bjerregaard M."/>
            <person name="Nielsen K.L."/>
            <person name="Nielsen P.H."/>
        </authorList>
    </citation>
    <scope>NUCLEOTIDE SEQUENCE</scope>
    <source>
        <strain evidence="9">Run_A_D11</strain>
    </source>
</reference>
<dbReference type="CDD" id="cd03352">
    <property type="entry name" value="LbH_LpxD"/>
    <property type="match status" value="1"/>
</dbReference>
<keyword evidence="6 7" id="KW-0012">Acyltransferase</keyword>
<name>W6MAD4_9GAMM</name>
<dbReference type="NCBIfam" id="NF002060">
    <property type="entry name" value="PRK00892.1"/>
    <property type="match status" value="1"/>
</dbReference>
<dbReference type="RefSeq" id="WP_048674603.1">
    <property type="nucleotide sequence ID" value="NZ_CBTJ020000071.1"/>
</dbReference>
<keyword evidence="5 7" id="KW-0443">Lipid metabolism</keyword>
<comment type="subunit">
    <text evidence="7">Homotrimer.</text>
</comment>
<feature type="domain" description="UDP-3-O-[3-hydroxymyristoyl] glucosamine N-acyltransferase non-repeat region" evidence="8">
    <location>
        <begin position="23"/>
        <end position="88"/>
    </location>
</feature>
<proteinExistence type="inferred from homology"/>
<evidence type="ECO:0000256" key="4">
    <source>
        <dbReference type="ARBA" id="ARBA00022737"/>
    </source>
</evidence>
<dbReference type="UniPathway" id="UPA00973"/>
<evidence type="ECO:0000256" key="3">
    <source>
        <dbReference type="ARBA" id="ARBA00022679"/>
    </source>
</evidence>
<dbReference type="HAMAP" id="MF_00523">
    <property type="entry name" value="LpxD"/>
    <property type="match status" value="1"/>
</dbReference>
<dbReference type="Proteomes" id="UP000035760">
    <property type="component" value="Unassembled WGS sequence"/>
</dbReference>
<comment type="pathway">
    <text evidence="7">Bacterial outer membrane biogenesis; LPS lipid A biosynthesis.</text>
</comment>
<dbReference type="InterPro" id="IPR020573">
    <property type="entry name" value="UDP_GlcNAc_AcTrfase_non-rep"/>
</dbReference>
<sequence>MVTLGEIAAVASARLQGCDAATVIIGVAPLHRAEPGQLSFMTHPRYRPFLSDTQASAVILSTEDAVDCPAPAVVAANPQVAYARVAALFEPLCQVRPGIHPTAWIDPSAQVAPDAWIGPYCVVEADAVIGAGVYLGPHCVVGERAEIGTHSRLVARVTLCHRVRLGQRVLAHPGAVIGSDGFGLALDTGGRWLKIPQLGSVLIGDDVEIGANTTIDRGALEDTVIEDGVKLDNQIQVAHNVRIGAHSALAGCVGIAGSARIGRHCMLGGGVGIAGHLEITDGVQVTGMSLVTQSITEPGTYSSGLAVEPNRLWNKISARLRRLDELFRRLAILEKKINQDGSI</sequence>
<dbReference type="Gene3D" id="2.160.10.10">
    <property type="entry name" value="Hexapeptide repeat proteins"/>
    <property type="match status" value="1"/>
</dbReference>
<evidence type="ECO:0000256" key="6">
    <source>
        <dbReference type="ARBA" id="ARBA00023315"/>
    </source>
</evidence>
<evidence type="ECO:0000256" key="5">
    <source>
        <dbReference type="ARBA" id="ARBA00023098"/>
    </source>
</evidence>
<comment type="function">
    <text evidence="7">Catalyzes the N-acylation of UDP-3-O-acylglucosamine using 3-hydroxyacyl-ACP as the acyl donor. Is involved in the biosynthesis of lipid A, a phosphorylated glycolipid that anchors the lipopolysaccharide to the outer membrane of the cell.</text>
</comment>
<gene>
    <name evidence="7 9" type="primary">lpxD</name>
    <name evidence="9" type="ORF">BN873_610086</name>
</gene>
<accession>W6MAD4</accession>
<dbReference type="EMBL" id="CBTJ020000071">
    <property type="protein sequence ID" value="CDI03689.1"/>
    <property type="molecule type" value="Genomic_DNA"/>
</dbReference>
<evidence type="ECO:0000256" key="1">
    <source>
        <dbReference type="ARBA" id="ARBA00022516"/>
    </source>
</evidence>
<dbReference type="InterPro" id="IPR018357">
    <property type="entry name" value="Hexapep_transf_CS"/>
</dbReference>
<dbReference type="Pfam" id="PF00132">
    <property type="entry name" value="Hexapep"/>
    <property type="match status" value="1"/>
</dbReference>
<reference evidence="9" key="1">
    <citation type="submission" date="2013-07" db="EMBL/GenBank/DDBJ databases">
        <authorList>
            <person name="McIlroy S."/>
        </authorList>
    </citation>
    <scope>NUCLEOTIDE SEQUENCE [LARGE SCALE GENOMIC DNA]</scope>
    <source>
        <strain evidence="9">Run_A_D11</strain>
    </source>
</reference>
<feature type="active site" description="Proton acceptor" evidence="7">
    <location>
        <position position="239"/>
    </location>
</feature>
<dbReference type="InterPro" id="IPR001451">
    <property type="entry name" value="Hexapep"/>
</dbReference>
<evidence type="ECO:0000256" key="2">
    <source>
        <dbReference type="ARBA" id="ARBA00022556"/>
    </source>
</evidence>
<keyword evidence="10" id="KW-1185">Reference proteome</keyword>
<dbReference type="SUPFAM" id="SSF51161">
    <property type="entry name" value="Trimeric LpxA-like enzymes"/>
    <property type="match status" value="1"/>
</dbReference>
<dbReference type="STRING" id="1400863.BN873_610086"/>
<comment type="caution">
    <text evidence="9">The sequence shown here is derived from an EMBL/GenBank/DDBJ whole genome shotgun (WGS) entry which is preliminary data.</text>
</comment>
<dbReference type="Gene3D" id="1.20.5.170">
    <property type="match status" value="1"/>
</dbReference>